<dbReference type="SUPFAM" id="SSF51730">
    <property type="entry name" value="FAD-linked oxidoreductase"/>
    <property type="match status" value="1"/>
</dbReference>
<protein>
    <recommendedName>
        <fullName evidence="4">Methylenetetrahydrofolate reductase (NAD(P)H)</fullName>
    </recommendedName>
</protein>
<organism evidence="2 3">
    <name type="scientific">Actinomycetospora chlora</name>
    <dbReference type="NCBI Taxonomy" id="663608"/>
    <lineage>
        <taxon>Bacteria</taxon>
        <taxon>Bacillati</taxon>
        <taxon>Actinomycetota</taxon>
        <taxon>Actinomycetes</taxon>
        <taxon>Pseudonocardiales</taxon>
        <taxon>Pseudonocardiaceae</taxon>
        <taxon>Actinomycetospora</taxon>
    </lineage>
</organism>
<evidence type="ECO:0000256" key="1">
    <source>
        <dbReference type="ARBA" id="ARBA00023002"/>
    </source>
</evidence>
<evidence type="ECO:0000313" key="3">
    <source>
        <dbReference type="Proteomes" id="UP001500928"/>
    </source>
</evidence>
<dbReference type="InterPro" id="IPR029041">
    <property type="entry name" value="FAD-linked_oxidoreductase-like"/>
</dbReference>
<name>A0ABP9B8C0_9PSEU</name>
<evidence type="ECO:0000313" key="2">
    <source>
        <dbReference type="EMBL" id="GAA4791097.1"/>
    </source>
</evidence>
<evidence type="ECO:0008006" key="4">
    <source>
        <dbReference type="Google" id="ProtNLM"/>
    </source>
</evidence>
<reference evidence="3" key="1">
    <citation type="journal article" date="2019" name="Int. J. Syst. Evol. Microbiol.">
        <title>The Global Catalogue of Microorganisms (GCM) 10K type strain sequencing project: providing services to taxonomists for standard genome sequencing and annotation.</title>
        <authorList>
            <consortium name="The Broad Institute Genomics Platform"/>
            <consortium name="The Broad Institute Genome Sequencing Center for Infectious Disease"/>
            <person name="Wu L."/>
            <person name="Ma J."/>
        </authorList>
    </citation>
    <scope>NUCLEOTIDE SEQUENCE [LARGE SCALE GENOMIC DNA]</scope>
    <source>
        <strain evidence="3">JCM 17979</strain>
    </source>
</reference>
<comment type="caution">
    <text evidence="2">The sequence shown here is derived from an EMBL/GenBank/DDBJ whole genome shotgun (WGS) entry which is preliminary data.</text>
</comment>
<dbReference type="Proteomes" id="UP001500928">
    <property type="component" value="Unassembled WGS sequence"/>
</dbReference>
<gene>
    <name evidence="2" type="ORF">GCM10023200_27800</name>
</gene>
<accession>A0ABP9B8C0</accession>
<dbReference type="EMBL" id="BAABHO010000020">
    <property type="protein sequence ID" value="GAA4791097.1"/>
    <property type="molecule type" value="Genomic_DNA"/>
</dbReference>
<keyword evidence="3" id="KW-1185">Reference proteome</keyword>
<proteinExistence type="predicted"/>
<dbReference type="Gene3D" id="3.20.20.220">
    <property type="match status" value="1"/>
</dbReference>
<sequence length="252" mass="26597">MSLDITAELDVPHRPDLAPIGRQLDALAPVAARFLVPDNATARAAVAGLVVAAEVRRRGHEAVAVLNARDRNTLGLRRDLLGLLALGVREVLLLRGDRPEDDREDGPLTVGAMLREARALAAEHDADLRIGVVAAPHRDLPGWKRDADVVWLAPTFSIPAVAGWLGRHADLGRPVRAGVLVPTGPRMARGVAEGMDLDLPEGLTEALAEDPAAGVDAAVEHALALRDTGVDGVHLVAVSRYREAASRLAGLA</sequence>
<keyword evidence="1" id="KW-0560">Oxidoreductase</keyword>
<dbReference type="RefSeq" id="WP_345415462.1">
    <property type="nucleotide sequence ID" value="NZ_BAABHO010000020.1"/>
</dbReference>